<dbReference type="Pfam" id="PF13924">
    <property type="entry name" value="Lipocalin_5"/>
    <property type="match status" value="1"/>
</dbReference>
<evidence type="ECO:0000313" key="2">
    <source>
        <dbReference type="EMBL" id="PME68442.1"/>
    </source>
</evidence>
<accession>A0A2N7C1L9</accession>
<feature type="domain" description="Lipocalin-like" evidence="1">
    <location>
        <begin position="9"/>
        <end position="109"/>
    </location>
</feature>
<reference evidence="3" key="1">
    <citation type="submission" date="2016-07" db="EMBL/GenBank/DDBJ databases">
        <title>Nontailed viruses are major unrecognized killers of bacteria in the ocean.</title>
        <authorList>
            <person name="Kauffman K."/>
            <person name="Hussain F."/>
            <person name="Yang J."/>
            <person name="Arevalo P."/>
            <person name="Brown J."/>
            <person name="Cutler M."/>
            <person name="Kelly L."/>
            <person name="Polz M.F."/>
        </authorList>
    </citation>
    <scope>NUCLEOTIDE SEQUENCE [LARGE SCALE GENOMIC DNA]</scope>
    <source>
        <strain evidence="3">10N.286.55.C1</strain>
    </source>
</reference>
<gene>
    <name evidence="2" type="ORF">BCV30_22820</name>
</gene>
<dbReference type="RefSeq" id="WP_102267104.1">
    <property type="nucleotide sequence ID" value="NZ_MCSH01000092.1"/>
</dbReference>
<dbReference type="AlphaFoldDB" id="A0A2N7C1L9"/>
<evidence type="ECO:0000259" key="1">
    <source>
        <dbReference type="Pfam" id="PF13924"/>
    </source>
</evidence>
<name>A0A2N7C1L9_9VIBR</name>
<dbReference type="Proteomes" id="UP000235778">
    <property type="component" value="Unassembled WGS sequence"/>
</dbReference>
<evidence type="ECO:0000313" key="3">
    <source>
        <dbReference type="Proteomes" id="UP000235778"/>
    </source>
</evidence>
<organism evidence="2 3">
    <name type="scientific">Vibrio lentus</name>
    <dbReference type="NCBI Taxonomy" id="136468"/>
    <lineage>
        <taxon>Bacteria</taxon>
        <taxon>Pseudomonadati</taxon>
        <taxon>Pseudomonadota</taxon>
        <taxon>Gammaproteobacteria</taxon>
        <taxon>Vibrionales</taxon>
        <taxon>Vibrionaceae</taxon>
        <taxon>Vibrio</taxon>
    </lineage>
</organism>
<sequence>MKLSKEILVGVWSLDEFIIHRESGEMFNWPGKQNGTLIYTDNGFVSVAQNRDPLTNPTDEDKKRESNFYTATYELDLENNRVFHFGLQSSVKSVIGERLEREVKLLKDGRLWLSGKGLKERVTLVWSKVDTTQTVQG</sequence>
<dbReference type="InterPro" id="IPR024311">
    <property type="entry name" value="Lipocalin-like"/>
</dbReference>
<proteinExistence type="predicted"/>
<dbReference type="EMBL" id="MCSI01000084">
    <property type="protein sequence ID" value="PME68442.1"/>
    <property type="molecule type" value="Genomic_DNA"/>
</dbReference>
<protein>
    <recommendedName>
        <fullName evidence="1">Lipocalin-like domain-containing protein</fullName>
    </recommendedName>
</protein>
<comment type="caution">
    <text evidence="2">The sequence shown here is derived from an EMBL/GenBank/DDBJ whole genome shotgun (WGS) entry which is preliminary data.</text>
</comment>